<evidence type="ECO:0000259" key="3">
    <source>
        <dbReference type="Pfam" id="PF08800"/>
    </source>
</evidence>
<organism evidence="4 5">
    <name type="scientific">Bacteroides sedimenti</name>
    <dbReference type="NCBI Taxonomy" id="2136147"/>
    <lineage>
        <taxon>Bacteria</taxon>
        <taxon>Pseudomonadati</taxon>
        <taxon>Bacteroidota</taxon>
        <taxon>Bacteroidia</taxon>
        <taxon>Bacteroidales</taxon>
        <taxon>Bacteroidaceae</taxon>
        <taxon>Bacteroides</taxon>
    </lineage>
</organism>
<evidence type="ECO:0008006" key="6">
    <source>
        <dbReference type="Google" id="ProtNLM"/>
    </source>
</evidence>
<dbReference type="Pfam" id="PF05272">
    <property type="entry name" value="VapE-like_dom"/>
    <property type="match status" value="1"/>
</dbReference>
<sequence length="727" mass="83461">MKNPNLVSRITNHSHIGNEMTIHDVVEEIRSDKHKATIAEIRRLNDAGEFDAASRLKAQLPGVTFSGTFKEKRRAENIDVYNFQCVFDLDHIPAEKREQVRQALEKCRYTHVCFDSPRMGLKVVLRGMPMEFPEGSTPQQEQKLRIAYHKQLFKQGAAHIEKLTGCEVDKSGSDLPRVCYLCHDEKAFFRPGSVKFPVTLENDTGFKAELRRVHKELRQTQGADLNISIPLVGEKGGKVRKSYNMHFQAMVMQLSRTEEYKRGNRNNFLYTLSCMCNEAGIPKNECMALVAWRYPDLPAQERNSTLESAYSNTENHGIKPLSKPAIRVLHAQEFLSSRFEFRYNEITCKLEFRKVGADQEFTVIDDFHLNSFWVELSEHGSECTVGQLHSILKSEFSPVYNPLKEYFNNLPQWDKTDHIGRFADRVKTTTPEYWRICLEKWLCAMVATVVRANVQNHAVLILTGDQSIGKTTFARSILPPELSDYYSEAKISSENKDDMLMVASKLIINTEEIDGMTGRELNQYKGLITRSGLSIRLPYERSAKELKRIATFMGTTNNLDILTDTTGTRRFLCFETLSFDNESPINHQQLYAQVMHMLQDKKCRFWFTKEEALMIDKRNERFVQMTAEEELIMGNLRKPGTGDKISYLTASDIADLLHKRNGLNITHGSKVTIGRVMRKMGFEQMASRSGAFKHKVHVINFEEVTLNKHVNDEVKKNPDATQQNLDL</sequence>
<keyword evidence="5" id="KW-1185">Reference proteome</keyword>
<dbReference type="Proteomes" id="UP001496674">
    <property type="component" value="Chromosome"/>
</dbReference>
<proteinExistence type="predicted"/>
<dbReference type="InterPro" id="IPR014820">
    <property type="entry name" value="PriCT_1"/>
</dbReference>
<accession>A0ABM8IAH0</accession>
<dbReference type="EMBL" id="AP028055">
    <property type="protein sequence ID" value="BEG98038.1"/>
    <property type="molecule type" value="Genomic_DNA"/>
</dbReference>
<name>A0ABM8IAH0_9BACE</name>
<evidence type="ECO:0000313" key="4">
    <source>
        <dbReference type="EMBL" id="BEG98038.1"/>
    </source>
</evidence>
<dbReference type="Pfam" id="PF08800">
    <property type="entry name" value="BT4734-like_N"/>
    <property type="match status" value="1"/>
</dbReference>
<dbReference type="RefSeq" id="WP_353332635.1">
    <property type="nucleotide sequence ID" value="NZ_AP028055.1"/>
</dbReference>
<gene>
    <name evidence="4" type="ORF">BSYN_03030</name>
</gene>
<evidence type="ECO:0000259" key="1">
    <source>
        <dbReference type="Pfam" id="PF05272"/>
    </source>
</evidence>
<reference evidence="4 5" key="1">
    <citation type="submission" date="2023-04" db="EMBL/GenBank/DDBJ databases">
        <title>Draft genome sequence of acteroides sedimenti strain YN3PY1.</title>
        <authorList>
            <person name="Yoshida N."/>
        </authorList>
    </citation>
    <scope>NUCLEOTIDE SEQUENCE [LARGE SCALE GENOMIC DNA]</scope>
    <source>
        <strain evidence="4 5">YN3PY1</strain>
    </source>
</reference>
<dbReference type="Pfam" id="PF08708">
    <property type="entry name" value="PriCT_1"/>
    <property type="match status" value="1"/>
</dbReference>
<feature type="domain" description="BT4734-like N-terminal" evidence="3">
    <location>
        <begin position="56"/>
        <end position="189"/>
    </location>
</feature>
<feature type="domain" description="Virulence-associated protein E-like" evidence="1">
    <location>
        <begin position="410"/>
        <end position="622"/>
    </location>
</feature>
<feature type="domain" description="Primase C-terminal 1" evidence="2">
    <location>
        <begin position="258"/>
        <end position="315"/>
    </location>
</feature>
<evidence type="ECO:0000259" key="2">
    <source>
        <dbReference type="Pfam" id="PF08708"/>
    </source>
</evidence>
<protein>
    <recommendedName>
        <fullName evidence="6">Virulence protein E</fullName>
    </recommendedName>
</protein>
<dbReference type="InterPro" id="IPR014907">
    <property type="entry name" value="BT4734-like_N"/>
</dbReference>
<dbReference type="PANTHER" id="PTHR34985:SF1">
    <property type="entry name" value="SLR0554 PROTEIN"/>
    <property type="match status" value="1"/>
</dbReference>
<evidence type="ECO:0000313" key="5">
    <source>
        <dbReference type="Proteomes" id="UP001496674"/>
    </source>
</evidence>
<dbReference type="InterPro" id="IPR007936">
    <property type="entry name" value="VapE-like_dom"/>
</dbReference>
<dbReference type="PANTHER" id="PTHR34985">
    <property type="entry name" value="SLR0554 PROTEIN"/>
    <property type="match status" value="1"/>
</dbReference>